<dbReference type="FunFam" id="3.30.950.10:FF:000002">
    <property type="entry name" value="Ribosomal RNA small subunit methyltransferase I"/>
    <property type="match status" value="1"/>
</dbReference>
<evidence type="ECO:0000256" key="5">
    <source>
        <dbReference type="ARBA" id="ARBA00022691"/>
    </source>
</evidence>
<dbReference type="PROSITE" id="PS01296">
    <property type="entry name" value="RSMI"/>
    <property type="match status" value="1"/>
</dbReference>
<keyword evidence="3 6" id="KW-0489">Methyltransferase</keyword>
<dbReference type="PANTHER" id="PTHR46111">
    <property type="entry name" value="RIBOSOMAL RNA SMALL SUBUNIT METHYLTRANSFERASE I"/>
    <property type="match status" value="1"/>
</dbReference>
<proteinExistence type="inferred from homology"/>
<evidence type="ECO:0000259" key="7">
    <source>
        <dbReference type="Pfam" id="PF00590"/>
    </source>
</evidence>
<organism evidence="9">
    <name type="scientific">Candidatus Kentrum sp. LFY</name>
    <dbReference type="NCBI Taxonomy" id="2126342"/>
    <lineage>
        <taxon>Bacteria</taxon>
        <taxon>Pseudomonadati</taxon>
        <taxon>Pseudomonadota</taxon>
        <taxon>Gammaproteobacteria</taxon>
        <taxon>Candidatus Kentrum</taxon>
    </lineage>
</organism>
<evidence type="ECO:0000313" key="10">
    <source>
        <dbReference type="EMBL" id="VFJ94433.1"/>
    </source>
</evidence>
<dbReference type="InterPro" id="IPR000878">
    <property type="entry name" value="4pyrrol_Mease"/>
</dbReference>
<comment type="catalytic activity">
    <reaction evidence="6">
        <text>cytidine(1402) in 16S rRNA + S-adenosyl-L-methionine = 2'-O-methylcytidine(1402) in 16S rRNA + S-adenosyl-L-homocysteine + H(+)</text>
        <dbReference type="Rhea" id="RHEA:42924"/>
        <dbReference type="Rhea" id="RHEA-COMP:10285"/>
        <dbReference type="Rhea" id="RHEA-COMP:10286"/>
        <dbReference type="ChEBI" id="CHEBI:15378"/>
        <dbReference type="ChEBI" id="CHEBI:57856"/>
        <dbReference type="ChEBI" id="CHEBI:59789"/>
        <dbReference type="ChEBI" id="CHEBI:74495"/>
        <dbReference type="ChEBI" id="CHEBI:82748"/>
        <dbReference type="EC" id="2.1.1.198"/>
    </reaction>
</comment>
<dbReference type="HAMAP" id="MF_01877">
    <property type="entry name" value="16SrRNA_methyltr_I"/>
    <property type="match status" value="1"/>
</dbReference>
<evidence type="ECO:0000313" key="9">
    <source>
        <dbReference type="EMBL" id="VFJ92078.1"/>
    </source>
</evidence>
<dbReference type="EMBL" id="CAADFH010000040">
    <property type="protein sequence ID" value="VFJ94433.1"/>
    <property type="molecule type" value="Genomic_DNA"/>
</dbReference>
<dbReference type="Pfam" id="PF23016">
    <property type="entry name" value="RsmI_C"/>
    <property type="match status" value="1"/>
</dbReference>
<keyword evidence="2 6" id="KW-0698">rRNA processing</keyword>
<keyword evidence="5 6" id="KW-0949">S-adenosyl-L-methionine</keyword>
<dbReference type="InterPro" id="IPR014777">
    <property type="entry name" value="4pyrrole_Mease_sub1"/>
</dbReference>
<dbReference type="InterPro" id="IPR035996">
    <property type="entry name" value="4pyrrol_Methylase_sf"/>
</dbReference>
<feature type="domain" description="Tetrapyrrole methylase" evidence="7">
    <location>
        <begin position="18"/>
        <end position="218"/>
    </location>
</feature>
<dbReference type="Pfam" id="PF00590">
    <property type="entry name" value="TP_methylase"/>
    <property type="match status" value="1"/>
</dbReference>
<dbReference type="Gene3D" id="3.40.1010.10">
    <property type="entry name" value="Cobalt-precorrin-4 Transmethylase, Domain 1"/>
    <property type="match status" value="1"/>
</dbReference>
<dbReference type="EMBL" id="CAADFF010000031">
    <property type="protein sequence ID" value="VFJ92078.1"/>
    <property type="molecule type" value="Genomic_DNA"/>
</dbReference>
<name>A0A450UHU0_9GAMM</name>
<dbReference type="CDD" id="cd11648">
    <property type="entry name" value="RsmI"/>
    <property type="match status" value="1"/>
</dbReference>
<dbReference type="GO" id="GO:0070677">
    <property type="term" value="F:rRNA (cytosine-2'-O-)-methyltransferase activity"/>
    <property type="evidence" value="ECO:0007669"/>
    <property type="project" value="UniProtKB-UniRule"/>
</dbReference>
<reference evidence="9" key="1">
    <citation type="submission" date="2019-02" db="EMBL/GenBank/DDBJ databases">
        <authorList>
            <person name="Gruber-Vodicka R. H."/>
            <person name="Seah K. B. B."/>
        </authorList>
    </citation>
    <scope>NUCLEOTIDE SEQUENCE</scope>
    <source>
        <strain evidence="10">BECK_M6</strain>
        <strain evidence="9">BECK_M7</strain>
    </source>
</reference>
<comment type="similarity">
    <text evidence="6">Belongs to the methyltransferase superfamily. RsmI family.</text>
</comment>
<keyword evidence="4 6" id="KW-0808">Transferase</keyword>
<protein>
    <recommendedName>
        <fullName evidence="6">Ribosomal RNA small subunit methyltransferase I</fullName>
        <ecNumber evidence="6">2.1.1.198</ecNumber>
    </recommendedName>
    <alternativeName>
        <fullName evidence="6">16S rRNA 2'-O-ribose C1402 methyltransferase</fullName>
    </alternativeName>
    <alternativeName>
        <fullName evidence="6">rRNA (cytidine-2'-O-)-methyltransferase RsmI</fullName>
    </alternativeName>
</protein>
<evidence type="ECO:0000256" key="4">
    <source>
        <dbReference type="ARBA" id="ARBA00022679"/>
    </source>
</evidence>
<dbReference type="PIRSF" id="PIRSF005917">
    <property type="entry name" value="MTase_YraL"/>
    <property type="match status" value="1"/>
</dbReference>
<dbReference type="PANTHER" id="PTHR46111:SF1">
    <property type="entry name" value="RIBOSOMAL RNA SMALL SUBUNIT METHYLTRANSFERASE I"/>
    <property type="match status" value="1"/>
</dbReference>
<dbReference type="InterPro" id="IPR014776">
    <property type="entry name" value="4pyrrole_Mease_sub2"/>
</dbReference>
<accession>A0A450UHU0</accession>
<dbReference type="FunFam" id="3.40.1010.10:FF:000007">
    <property type="entry name" value="Ribosomal RNA small subunit methyltransferase I"/>
    <property type="match status" value="1"/>
</dbReference>
<dbReference type="AlphaFoldDB" id="A0A450UHU0"/>
<gene>
    <name evidence="6" type="primary">rsmI</name>
    <name evidence="10" type="ORF">BECKLFY1418A_GA0070994_10407</name>
    <name evidence="9" type="ORF">BECKLFY1418B_GA0070995_103112</name>
</gene>
<comment type="subcellular location">
    <subcellularLocation>
        <location evidence="6">Cytoplasm</location>
    </subcellularLocation>
</comment>
<feature type="domain" description="RsmI HTH" evidence="8">
    <location>
        <begin position="250"/>
        <end position="294"/>
    </location>
</feature>
<dbReference type="InterPro" id="IPR018063">
    <property type="entry name" value="SAM_MeTrfase_RsmI_CS"/>
</dbReference>
<dbReference type="Gene3D" id="3.30.950.10">
    <property type="entry name" value="Methyltransferase, Cobalt-precorrin-4 Transmethylase, Domain 2"/>
    <property type="match status" value="1"/>
</dbReference>
<dbReference type="InterPro" id="IPR053910">
    <property type="entry name" value="RsmI_HTH"/>
</dbReference>
<sequence length="297" mass="33222">MVQRIGSRQETVSSEKGTLYVVATPIGNLHDITLRALQVLAKADLILVEDTRVSARLLRRYGITTPVRAFHEHNERNTTPEIIARIEDGADIALISDAGTPLLSDPGFHLTRLLRDQGGKIVPIPGPSALICALSVAGLPTDRFTFEGFLPPKQEARRRRLRVLAEDTCTSIFYEAPHRIRATIEDMLEIFGEKRHGVIARELTKAFETIRRGPLAALASWLREDQNNQRGEFVLMIEGKPKADPARDPEATTAEDLRILRLLREELPLKKAVPLAARLTGRKKNHLYRIALTMSEP</sequence>
<dbReference type="GO" id="GO:0005737">
    <property type="term" value="C:cytoplasm"/>
    <property type="evidence" value="ECO:0007669"/>
    <property type="project" value="UniProtKB-SubCell"/>
</dbReference>
<evidence type="ECO:0000256" key="6">
    <source>
        <dbReference type="HAMAP-Rule" id="MF_01877"/>
    </source>
</evidence>
<evidence type="ECO:0000256" key="1">
    <source>
        <dbReference type="ARBA" id="ARBA00022490"/>
    </source>
</evidence>
<dbReference type="EC" id="2.1.1.198" evidence="6"/>
<evidence type="ECO:0000256" key="3">
    <source>
        <dbReference type="ARBA" id="ARBA00022603"/>
    </source>
</evidence>
<comment type="function">
    <text evidence="6">Catalyzes the 2'-O-methylation of the ribose of cytidine 1402 (C1402) in 16S rRNA.</text>
</comment>
<dbReference type="InterPro" id="IPR008189">
    <property type="entry name" value="rRNA_ssu_MeTfrase_I"/>
</dbReference>
<dbReference type="NCBIfam" id="TIGR00096">
    <property type="entry name" value="16S rRNA (cytidine(1402)-2'-O)-methyltransferase"/>
    <property type="match status" value="1"/>
</dbReference>
<dbReference type="SUPFAM" id="SSF53790">
    <property type="entry name" value="Tetrapyrrole methylase"/>
    <property type="match status" value="1"/>
</dbReference>
<keyword evidence="1 6" id="KW-0963">Cytoplasm</keyword>
<evidence type="ECO:0000259" key="8">
    <source>
        <dbReference type="Pfam" id="PF23016"/>
    </source>
</evidence>
<evidence type="ECO:0000256" key="2">
    <source>
        <dbReference type="ARBA" id="ARBA00022552"/>
    </source>
</evidence>